<evidence type="ECO:0000256" key="6">
    <source>
        <dbReference type="ARBA" id="ARBA00022490"/>
    </source>
</evidence>
<evidence type="ECO:0000313" key="9">
    <source>
        <dbReference type="EMBL" id="MBY79531.1"/>
    </source>
</evidence>
<dbReference type="PANTHER" id="PTHR12896:SF1">
    <property type="entry name" value="ELONGATOR COMPLEX PROTEIN 4"/>
    <property type="match status" value="1"/>
</dbReference>
<comment type="pathway">
    <text evidence="3">tRNA modification; 5-methoxycarbonylmethyl-2-thiouridine-tRNA biosynthesis.</text>
</comment>
<evidence type="ECO:0000256" key="4">
    <source>
        <dbReference type="ARBA" id="ARBA00007573"/>
    </source>
</evidence>
<keyword evidence="6" id="KW-0963">Cytoplasm</keyword>
<evidence type="ECO:0000256" key="1">
    <source>
        <dbReference type="ARBA" id="ARBA00004123"/>
    </source>
</evidence>
<dbReference type="GO" id="GO:0005737">
    <property type="term" value="C:cytoplasm"/>
    <property type="evidence" value="ECO:0007669"/>
    <property type="project" value="UniProtKB-SubCell"/>
</dbReference>
<keyword evidence="7" id="KW-0819">tRNA processing</keyword>
<evidence type="ECO:0000313" key="10">
    <source>
        <dbReference type="Proteomes" id="UP000694846"/>
    </source>
</evidence>
<proteinExistence type="inferred from homology"/>
<keyword evidence="10" id="KW-1185">Reference proteome</keyword>
<dbReference type="Pfam" id="PF05625">
    <property type="entry name" value="PAXNEB"/>
    <property type="match status" value="1"/>
</dbReference>
<dbReference type="GO" id="GO:0002098">
    <property type="term" value="P:tRNA wobble uridine modification"/>
    <property type="evidence" value="ECO:0007669"/>
    <property type="project" value="InterPro"/>
</dbReference>
<sequence>MSFILQSHTISQRKNLKLKGTKTSVAKNQILISTGIVSLDAVLDGGIPIGTVTLVEEENYGRNADLITKHFIAEGVVCDHSILIADIEKKPETIANDLPKLIQEESFQPTGVVEDFKIAWRYSQNPIYDSKPHQTSISFGHTFDMSAKISTDELQNIKYWPNVQSQSTSYSHLLEFINKVITTDGFSTKIPVEQRHVLRITINNLFSPIWDSNDMDIVKFLYKLRILIRSSYATCLITTRAQIINNIIKCRIEHFVDTVLILKPMELSSCADYNGKLIIGKLASFNTFLYEPSCVDWATKLTRKKLCIEKLHLPPCLNDDENNENIQNKQLCASTTSRLNF</sequence>
<accession>A0A2S2QP88</accession>
<evidence type="ECO:0000256" key="3">
    <source>
        <dbReference type="ARBA" id="ARBA00005043"/>
    </source>
</evidence>
<dbReference type="InterPro" id="IPR027417">
    <property type="entry name" value="P-loop_NTPase"/>
</dbReference>
<dbReference type="Gene3D" id="3.40.50.300">
    <property type="entry name" value="P-loop containing nucleotide triphosphate hydrolases"/>
    <property type="match status" value="1"/>
</dbReference>
<dbReference type="GO" id="GO:0008023">
    <property type="term" value="C:transcription elongation factor complex"/>
    <property type="evidence" value="ECO:0007669"/>
    <property type="project" value="TreeGrafter"/>
</dbReference>
<dbReference type="PANTHER" id="PTHR12896">
    <property type="entry name" value="PAX6 NEIGHBOR PROTEIN PAXNEB"/>
    <property type="match status" value="1"/>
</dbReference>
<evidence type="ECO:0000256" key="8">
    <source>
        <dbReference type="ARBA" id="ARBA00023242"/>
    </source>
</evidence>
<reference evidence="9" key="1">
    <citation type="submission" date="2018-04" db="EMBL/GenBank/DDBJ databases">
        <title>Transcriptome assembly of Sipha flava.</title>
        <authorList>
            <person name="Scully E.D."/>
            <person name="Geib S.M."/>
            <person name="Palmer N.A."/>
            <person name="Koch K."/>
            <person name="Bradshaw J."/>
            <person name="Heng-Moss T."/>
            <person name="Sarath G."/>
        </authorList>
    </citation>
    <scope>NUCLEOTIDE SEQUENCE</scope>
</reference>
<evidence type="ECO:0000313" key="11">
    <source>
        <dbReference type="RefSeq" id="XP_025406416.1"/>
    </source>
</evidence>
<organism evidence="9">
    <name type="scientific">Sipha flava</name>
    <name type="common">yellow sugarcane aphid</name>
    <dbReference type="NCBI Taxonomy" id="143950"/>
    <lineage>
        <taxon>Eukaryota</taxon>
        <taxon>Metazoa</taxon>
        <taxon>Ecdysozoa</taxon>
        <taxon>Arthropoda</taxon>
        <taxon>Hexapoda</taxon>
        <taxon>Insecta</taxon>
        <taxon>Pterygota</taxon>
        <taxon>Neoptera</taxon>
        <taxon>Paraneoptera</taxon>
        <taxon>Hemiptera</taxon>
        <taxon>Sternorrhyncha</taxon>
        <taxon>Aphidomorpha</taxon>
        <taxon>Aphidoidea</taxon>
        <taxon>Aphididae</taxon>
        <taxon>Sipha</taxon>
    </lineage>
</organism>
<keyword evidence="8" id="KW-0539">Nucleus</keyword>
<evidence type="ECO:0000256" key="2">
    <source>
        <dbReference type="ARBA" id="ARBA00004496"/>
    </source>
</evidence>
<name>A0A2S2QP88_9HEMI</name>
<dbReference type="OrthoDB" id="289162at2759"/>
<dbReference type="RefSeq" id="XP_025406416.1">
    <property type="nucleotide sequence ID" value="XM_025550631.1"/>
</dbReference>
<protein>
    <recommendedName>
        <fullName evidence="5">Elongator complex protein 4</fullName>
    </recommendedName>
</protein>
<evidence type="ECO:0000256" key="7">
    <source>
        <dbReference type="ARBA" id="ARBA00022694"/>
    </source>
</evidence>
<dbReference type="InterPro" id="IPR008728">
    <property type="entry name" value="Elongator_complex_protein_4"/>
</dbReference>
<dbReference type="Proteomes" id="UP000694846">
    <property type="component" value="Unplaced"/>
</dbReference>
<reference evidence="11" key="2">
    <citation type="submission" date="2025-04" db="UniProtKB">
        <authorList>
            <consortium name="RefSeq"/>
        </authorList>
    </citation>
    <scope>IDENTIFICATION</scope>
    <source>
        <tissue evidence="11">Whole body</tissue>
    </source>
</reference>
<gene>
    <name evidence="9" type="primary">Elp4</name>
    <name evidence="11" type="synonym">LOC112680527</name>
    <name evidence="9" type="ORF">g.29761</name>
</gene>
<dbReference type="GO" id="GO:0033588">
    <property type="term" value="C:elongator holoenzyme complex"/>
    <property type="evidence" value="ECO:0007669"/>
    <property type="project" value="InterPro"/>
</dbReference>
<comment type="similarity">
    <text evidence="4">Belongs to the ELP4 family.</text>
</comment>
<dbReference type="EMBL" id="GGMS01010328">
    <property type="protein sequence ID" value="MBY79531.1"/>
    <property type="molecule type" value="Transcribed_RNA"/>
</dbReference>
<evidence type="ECO:0000256" key="5">
    <source>
        <dbReference type="ARBA" id="ARBA00020265"/>
    </source>
</evidence>
<dbReference type="UniPathway" id="UPA00988"/>
<comment type="subcellular location">
    <subcellularLocation>
        <location evidence="2">Cytoplasm</location>
    </subcellularLocation>
    <subcellularLocation>
        <location evidence="1">Nucleus</location>
    </subcellularLocation>
</comment>
<dbReference type="CDD" id="cd19494">
    <property type="entry name" value="Elp4"/>
    <property type="match status" value="1"/>
</dbReference>
<dbReference type="AlphaFoldDB" id="A0A2S2QP88"/>